<protein>
    <submittedName>
        <fullName evidence="1">Uncharacterized protein</fullName>
    </submittedName>
</protein>
<evidence type="ECO:0000313" key="5">
    <source>
        <dbReference type="EMBL" id="QCN95625.1"/>
    </source>
</evidence>
<accession>A0A060DFQ9</accession>
<evidence type="ECO:0000313" key="7">
    <source>
        <dbReference type="Proteomes" id="UP000236268"/>
    </source>
</evidence>
<dbReference type="Proteomes" id="UP000027186">
    <property type="component" value="Chromosome"/>
</dbReference>
<evidence type="ECO:0000313" key="4">
    <source>
        <dbReference type="EMBL" id="PNQ98272.1"/>
    </source>
</evidence>
<dbReference type="KEGG" id="abq:ABAZ39_13630"/>
<dbReference type="Proteomes" id="UP000236268">
    <property type="component" value="Unassembled WGS sequence"/>
</dbReference>
<sequence length="67" mass="7107">MMDERRDMALAIKSCLDSLMDDATKCDLDDLARFISLAALAAEEAAMAFDPKAAQLKALMSGGAGHC</sequence>
<dbReference type="Proteomes" id="UP000298595">
    <property type="component" value="Chromosome"/>
</dbReference>
<evidence type="ECO:0000313" key="6">
    <source>
        <dbReference type="Proteomes" id="UP000027186"/>
    </source>
</evidence>
<evidence type="ECO:0000313" key="10">
    <source>
        <dbReference type="Proteomes" id="UP001628281"/>
    </source>
</evidence>
<keyword evidence="10" id="KW-1185">Reference proteome</keyword>
<proteinExistence type="predicted"/>
<dbReference type="AlphaFoldDB" id="A0A060DFQ9"/>
<dbReference type="Proteomes" id="UP001628281">
    <property type="component" value="Unassembled WGS sequence"/>
</dbReference>
<reference evidence="3 10" key="5">
    <citation type="submission" date="2024-11" db="EMBL/GenBank/DDBJ databases">
        <title>Draft genome sequences of two bacteria associated to sugarcane roots in Colombia.</title>
        <authorList>
            <person name="Pardo-Diaz S."/>
            <person name="Masmela-Mendoza J."/>
            <person name="Delgadillo-Duran P."/>
            <person name="Bautista E.J."/>
            <person name="Rojas-Tapias D.F."/>
        </authorList>
    </citation>
    <scope>NUCLEOTIDE SEQUENCE [LARGE SCALE GENOMIC DNA]</scope>
    <source>
        <strain evidence="3 10">Ap18</strain>
    </source>
</reference>
<evidence type="ECO:0000313" key="1">
    <source>
        <dbReference type="EMBL" id="AIB13001.1"/>
    </source>
</evidence>
<gene>
    <name evidence="1" type="ORF">ABAZ39_13630</name>
    <name evidence="3" type="ORF">ACJ41P_17815</name>
    <name evidence="4" type="ORF">C1S70_14030</name>
    <name evidence="5" type="ORF">D3093_10345</name>
    <name evidence="2" type="ORF">FH063_005236</name>
</gene>
<dbReference type="EMBL" id="POWG01000013">
    <property type="protein sequence ID" value="PNQ98272.1"/>
    <property type="molecule type" value="Genomic_DNA"/>
</dbReference>
<reference evidence="4 7" key="2">
    <citation type="submission" date="2018-01" db="EMBL/GenBank/DDBJ databases">
        <title>Whole genome sequence of Azospirillum brasilense REC3 isolated from strawberry roots.</title>
        <authorList>
            <person name="Fontana C.A."/>
            <person name="Salazar S.M."/>
            <person name="Bassi D."/>
            <person name="Puglisi E."/>
            <person name="Lovaisa N.C."/>
            <person name="Toffoli L.M."/>
            <person name="Pedraza R."/>
            <person name="Cocconcelli P.S."/>
        </authorList>
    </citation>
    <scope>NUCLEOTIDE SEQUENCE [LARGE SCALE GENOMIC DNA]</scope>
    <source>
        <strain evidence="4 7">REC3</strain>
    </source>
</reference>
<organism evidence="1 6">
    <name type="scientific">Azospirillum argentinense</name>
    <dbReference type="NCBI Taxonomy" id="2970906"/>
    <lineage>
        <taxon>Bacteria</taxon>
        <taxon>Pseudomonadati</taxon>
        <taxon>Pseudomonadota</taxon>
        <taxon>Alphaproteobacteria</taxon>
        <taxon>Rhodospirillales</taxon>
        <taxon>Azospirillaceae</taxon>
        <taxon>Azospirillum</taxon>
    </lineage>
</organism>
<evidence type="ECO:0000313" key="2">
    <source>
        <dbReference type="EMBL" id="KAA1055465.1"/>
    </source>
</evidence>
<dbReference type="Proteomes" id="UP000325333">
    <property type="component" value="Unassembled WGS sequence"/>
</dbReference>
<dbReference type="EMBL" id="CP032321">
    <property type="protein sequence ID" value="QCN95625.1"/>
    <property type="molecule type" value="Genomic_DNA"/>
</dbReference>
<dbReference type="EMBL" id="CP007793">
    <property type="protein sequence ID" value="AIB13001.1"/>
    <property type="molecule type" value="Genomic_DNA"/>
</dbReference>
<dbReference type="EMBL" id="VEWN01000006">
    <property type="protein sequence ID" value="KAA1055465.1"/>
    <property type="molecule type" value="Genomic_DNA"/>
</dbReference>
<reference evidence="1 6" key="1">
    <citation type="journal article" date="2014" name="Genome Announc.">
        <title>Complete Genome Sequence of the Model Rhizosphere Strain Azospirillum brasilense Az39, Successfully Applied in Agriculture.</title>
        <authorList>
            <person name="Rivera D."/>
            <person name="Revale S."/>
            <person name="Molina R."/>
            <person name="Gualpa J."/>
            <person name="Puente M."/>
            <person name="Maroniche G."/>
            <person name="Paris G."/>
            <person name="Baker D."/>
            <person name="Clavijo B."/>
            <person name="McLay K."/>
            <person name="Spaepen S."/>
            <person name="Perticari A."/>
            <person name="Vazquez M."/>
            <person name="Wisniewski-Dye F."/>
            <person name="Watkins C."/>
            <person name="Martinez-Abarca F."/>
            <person name="Vanderleyden J."/>
            <person name="Cassan F."/>
        </authorList>
    </citation>
    <scope>NUCLEOTIDE SEQUENCE [LARGE SCALE GENOMIC DNA]</scope>
    <source>
        <strain evidence="1 6">Az39</strain>
    </source>
</reference>
<evidence type="ECO:0000313" key="3">
    <source>
        <dbReference type="EMBL" id="MFL7902995.1"/>
    </source>
</evidence>
<reference evidence="2 9" key="4">
    <citation type="submission" date="2019-07" db="EMBL/GenBank/DDBJ databases">
        <title>Genome sequencing of the stress-tolerant strain Azospirillum brasilense Az19.</title>
        <authorList>
            <person name="Maroniche G.A."/>
            <person name="Garcia J.E."/>
            <person name="Pagnussat L."/>
            <person name="Amenta M."/>
            <person name="Creus C.M."/>
        </authorList>
    </citation>
    <scope>NUCLEOTIDE SEQUENCE [LARGE SCALE GENOMIC DNA]</scope>
    <source>
        <strain evidence="2 9">Az19</strain>
    </source>
</reference>
<reference evidence="5 8" key="3">
    <citation type="submission" date="2018-09" db="EMBL/GenBank/DDBJ databases">
        <title>Whole genome based analysis of evolution and adaptive divergence in Indian and Brazilian strains of Azospirillum brasilense.</title>
        <authorList>
            <person name="Singh C."/>
            <person name="Tripathi A.K."/>
        </authorList>
    </citation>
    <scope>NUCLEOTIDE SEQUENCE [LARGE SCALE GENOMIC DNA]</scope>
    <source>
        <strain evidence="5 8">MTCC4035</strain>
    </source>
</reference>
<evidence type="ECO:0000313" key="8">
    <source>
        <dbReference type="Proteomes" id="UP000298595"/>
    </source>
</evidence>
<dbReference type="RefSeq" id="WP_014239027.1">
    <property type="nucleotide sequence ID" value="NZ_CP007793.1"/>
</dbReference>
<name>A0A060DFQ9_9PROT</name>
<dbReference type="KEGG" id="aare:D3093_10345"/>
<dbReference type="EMBL" id="JBJLSN010000025">
    <property type="protein sequence ID" value="MFL7902995.1"/>
    <property type="molecule type" value="Genomic_DNA"/>
</dbReference>
<evidence type="ECO:0000313" key="9">
    <source>
        <dbReference type="Proteomes" id="UP000325333"/>
    </source>
</evidence>